<gene>
    <name evidence="1" type="ORF">F5148DRAFT_1379149</name>
</gene>
<name>A0ACC0TW20_9AGAM</name>
<proteinExistence type="predicted"/>
<accession>A0ACC0TW20</accession>
<organism evidence="1 2">
    <name type="scientific">Russula earlei</name>
    <dbReference type="NCBI Taxonomy" id="71964"/>
    <lineage>
        <taxon>Eukaryota</taxon>
        <taxon>Fungi</taxon>
        <taxon>Dikarya</taxon>
        <taxon>Basidiomycota</taxon>
        <taxon>Agaricomycotina</taxon>
        <taxon>Agaricomycetes</taxon>
        <taxon>Russulales</taxon>
        <taxon>Russulaceae</taxon>
        <taxon>Russula</taxon>
    </lineage>
</organism>
<comment type="caution">
    <text evidence="1">The sequence shown here is derived from an EMBL/GenBank/DDBJ whole genome shotgun (WGS) entry which is preliminary data.</text>
</comment>
<keyword evidence="2" id="KW-1185">Reference proteome</keyword>
<dbReference type="EMBL" id="JAGFNK010000450">
    <property type="protein sequence ID" value="KAI9450171.1"/>
    <property type="molecule type" value="Genomic_DNA"/>
</dbReference>
<dbReference type="Proteomes" id="UP001207468">
    <property type="component" value="Unassembled WGS sequence"/>
</dbReference>
<sequence length="428" mass="47476">MSVSRWAPAAARPTISILPPIFCTPTLTYLFTTFANSSTPSSPPPFLLQYRIELAADGLVDGPPGGSASTTAARMELLLERRRRLASPAPSADEPRLFASWLLSNAAGETRLVVDDLGVRIKDFALDPAQDLIVLLEHRPAVGPIVSTSSSSAAAADIRVHLRKLSPGAVAPHPAARNPIVEDVVGMYFWMPFHGVLIWNWMTGEELVFIQDNQAPERIWDFSFLSPRVYMVTTLKDGGEIRIYSFANSSSPKRPLHGAMREFTSLPCTMTWRPACFVVHNRTLMQYVDVYREEAGAADEPWEQWGPNGTRFFVLAIGFQWLRYVHGTRVVCPVLQPTGESRAEVLDFNVHASRALTAGERPAQTRLGIDPERQPEGARLVCEPSVFSSGMVFVKEVVTVLPYYTVPALGQHEHYMVRGFHSAMHHEV</sequence>
<evidence type="ECO:0000313" key="1">
    <source>
        <dbReference type="EMBL" id="KAI9450171.1"/>
    </source>
</evidence>
<evidence type="ECO:0000313" key="2">
    <source>
        <dbReference type="Proteomes" id="UP001207468"/>
    </source>
</evidence>
<protein>
    <submittedName>
        <fullName evidence="1">Uncharacterized protein</fullName>
    </submittedName>
</protein>
<reference evidence="1" key="1">
    <citation type="submission" date="2021-03" db="EMBL/GenBank/DDBJ databases">
        <title>Evolutionary priming and transition to the ectomycorrhizal habit in an iconic lineage of mushroom-forming fungi: is preadaptation a requirement?</title>
        <authorList>
            <consortium name="DOE Joint Genome Institute"/>
            <person name="Looney B.P."/>
            <person name="Miyauchi S."/>
            <person name="Morin E."/>
            <person name="Drula E."/>
            <person name="Courty P.E."/>
            <person name="Chicoki N."/>
            <person name="Fauchery L."/>
            <person name="Kohler A."/>
            <person name="Kuo A."/>
            <person name="LaButti K."/>
            <person name="Pangilinan J."/>
            <person name="Lipzen A."/>
            <person name="Riley R."/>
            <person name="Andreopoulos W."/>
            <person name="He G."/>
            <person name="Johnson J."/>
            <person name="Barry K.W."/>
            <person name="Grigoriev I.V."/>
            <person name="Nagy L."/>
            <person name="Hibbett D."/>
            <person name="Henrissat B."/>
            <person name="Matheny P.B."/>
            <person name="Labbe J."/>
            <person name="Martin A.F."/>
        </authorList>
    </citation>
    <scope>NUCLEOTIDE SEQUENCE</scope>
    <source>
        <strain evidence="1">BPL698</strain>
    </source>
</reference>